<feature type="transmembrane region" description="Helical" evidence="1">
    <location>
        <begin position="181"/>
        <end position="205"/>
    </location>
</feature>
<keyword evidence="1" id="KW-1133">Transmembrane helix</keyword>
<evidence type="ECO:0000313" key="2">
    <source>
        <dbReference type="EMBL" id="KAF5319634.1"/>
    </source>
</evidence>
<dbReference type="EMBL" id="JAACJJ010000029">
    <property type="protein sequence ID" value="KAF5319634.1"/>
    <property type="molecule type" value="Genomic_DNA"/>
</dbReference>
<name>A0A8H5F0X4_9AGAR</name>
<protein>
    <submittedName>
        <fullName evidence="2">Uncharacterized protein</fullName>
    </submittedName>
</protein>
<reference evidence="2 3" key="1">
    <citation type="journal article" date="2020" name="ISME J.">
        <title>Uncovering the hidden diversity of litter-decomposition mechanisms in mushroom-forming fungi.</title>
        <authorList>
            <person name="Floudas D."/>
            <person name="Bentzer J."/>
            <person name="Ahren D."/>
            <person name="Johansson T."/>
            <person name="Persson P."/>
            <person name="Tunlid A."/>
        </authorList>
    </citation>
    <scope>NUCLEOTIDE SEQUENCE [LARGE SCALE GENOMIC DNA]</scope>
    <source>
        <strain evidence="2 3">CBS 101986</strain>
    </source>
</reference>
<comment type="caution">
    <text evidence="2">The sequence shown here is derived from an EMBL/GenBank/DDBJ whole genome shotgun (WGS) entry which is preliminary data.</text>
</comment>
<keyword evidence="1" id="KW-0812">Transmembrane</keyword>
<proteinExistence type="predicted"/>
<keyword evidence="1" id="KW-0472">Membrane</keyword>
<organism evidence="2 3">
    <name type="scientific">Psilocybe cf. subviscida</name>
    <dbReference type="NCBI Taxonomy" id="2480587"/>
    <lineage>
        <taxon>Eukaryota</taxon>
        <taxon>Fungi</taxon>
        <taxon>Dikarya</taxon>
        <taxon>Basidiomycota</taxon>
        <taxon>Agaricomycotina</taxon>
        <taxon>Agaricomycetes</taxon>
        <taxon>Agaricomycetidae</taxon>
        <taxon>Agaricales</taxon>
        <taxon>Agaricineae</taxon>
        <taxon>Strophariaceae</taxon>
        <taxon>Psilocybe</taxon>
    </lineage>
</organism>
<evidence type="ECO:0000256" key="1">
    <source>
        <dbReference type="SAM" id="Phobius"/>
    </source>
</evidence>
<feature type="transmembrane region" description="Helical" evidence="1">
    <location>
        <begin position="41"/>
        <end position="61"/>
    </location>
</feature>
<feature type="transmembrane region" description="Helical" evidence="1">
    <location>
        <begin position="115"/>
        <end position="141"/>
    </location>
</feature>
<feature type="transmembrane region" description="Helical" evidence="1">
    <location>
        <begin position="226"/>
        <end position="250"/>
    </location>
</feature>
<gene>
    <name evidence="2" type="ORF">D9619_008857</name>
</gene>
<dbReference type="AlphaFoldDB" id="A0A8H5F0X4"/>
<feature type="transmembrane region" description="Helical" evidence="1">
    <location>
        <begin position="270"/>
        <end position="290"/>
    </location>
</feature>
<dbReference type="OrthoDB" id="3226582at2759"/>
<accession>A0A8H5F0X4</accession>
<keyword evidence="3" id="KW-1185">Reference proteome</keyword>
<dbReference type="Proteomes" id="UP000567179">
    <property type="component" value="Unassembled WGS sequence"/>
</dbReference>
<evidence type="ECO:0000313" key="3">
    <source>
        <dbReference type="Proteomes" id="UP000567179"/>
    </source>
</evidence>
<feature type="transmembrane region" description="Helical" evidence="1">
    <location>
        <begin position="153"/>
        <end position="175"/>
    </location>
</feature>
<sequence>MVYIPKIAALWVRLSSPQILPMSDSLGLPLPLIQAAIDSFMGMILVQTLLTGAYIVIFWHAIAPLVKDGKHKIYTGVLVLLFAMVITNLAGQWKVARSVLVVHNESRDTMMLDLLTGSVALVDAANASGCIAIVIADSLLCWRCYTLWQKNKWMLGVFAAPLLGEVALIPILLVLNVRVGPAQVSVICLFFFISSGITVLATALITYRIIDVSQNSNGQARSRYQFIIEILVESGVIYSATLLITGVLLAVGGNIAVPNHSVALTQAASYWGGIVTPVTGIASTLIALRISSGTARDARQWTQPVTGISFRRRHTGKDFLLSTLNGTSVSVSKFSTTGVKSRGETSYAGKKASD</sequence>
<feature type="transmembrane region" description="Helical" evidence="1">
    <location>
        <begin position="73"/>
        <end position="95"/>
    </location>
</feature>